<evidence type="ECO:0000313" key="4">
    <source>
        <dbReference type="EMBL" id="AGH98562.1"/>
    </source>
</evidence>
<dbReference type="STRING" id="349215.A11S_1760"/>
<protein>
    <recommendedName>
        <fullName evidence="6">Phage tail protein</fullName>
    </recommendedName>
</protein>
<keyword evidence="2" id="KW-1188">Viral release from host cell</keyword>
<dbReference type="Proteomes" id="UP000011932">
    <property type="component" value="Chromosome"/>
</dbReference>
<dbReference type="Pfam" id="PF12236">
    <property type="entry name" value="Head-tail_con"/>
    <property type="match status" value="1"/>
</dbReference>
<dbReference type="PATRIC" id="fig|349215.9.peg.1703"/>
<dbReference type="RefSeq" id="WP_015468093.1">
    <property type="nucleotide sequence ID" value="NC_020812.1"/>
</dbReference>
<keyword evidence="3" id="KW-0231">Viral genome packaging</keyword>
<sequence>MIMVSNFVLDTAKPTTVMDATARDALMQRFNAAKSRRSQWESLWQDAYDYALPQRQGFGGGIRPGDTRMDRLYDATALDCVEQLAASLLGNLTPPWTQWFGLKPGPDLSASDAERLAPALEKAARTIQAHLDRSNFIVEIHQCFLDLIVGGTACLFVEEAPPGSFSAFRFTAVPLHQLVLEEGADGYLNGLYREVNMTLAQLRERYPLADLPADVIRSGERDAQARFPVLESILPDGRGGYVLQATLQSAGSNATVLKQSRMADTPMIAFRWLKSPGEIYGRSPVMKSLPDIKTANKVVELILKNASIAVTGIWQADDDGVLNPANIELKPGVIIPKAVGSQGLKPLEMPGRFDISQLVLDDLRARIRHALLTDRLGQISDRRMTATEVLERSGEMALLLGATYGRLQTELMTPLIMRAFAILRRRGEVPDIAIDGRLVTLDYRSPLARAQGQRNVQNTLSWLQAVQAMGPEALAAVNLPQAARFLGDALGVPSDLILNDVQPASQAQPTLDMEILNDELLANDEASARAAASVF</sequence>
<evidence type="ECO:0000256" key="3">
    <source>
        <dbReference type="ARBA" id="ARBA00023219"/>
    </source>
</evidence>
<evidence type="ECO:0000256" key="1">
    <source>
        <dbReference type="ARBA" id="ARBA00004328"/>
    </source>
</evidence>
<proteinExistence type="predicted"/>
<gene>
    <name evidence="4" type="ORF">A11S_1760</name>
</gene>
<dbReference type="AlphaFoldDB" id="M4VGS8"/>
<reference evidence="4 5" key="1">
    <citation type="journal article" date="2013" name="ISME J.">
        <title>By their genes ye shall know them: genomic signatures of predatory bacteria.</title>
        <authorList>
            <person name="Pasternak Z."/>
            <person name="Pietrokovski S."/>
            <person name="Rotem O."/>
            <person name="Gophna U."/>
            <person name="Lurie-Weinberger M.N."/>
            <person name="Jurkevitch E."/>
        </authorList>
    </citation>
    <scope>NUCLEOTIDE SEQUENCE [LARGE SCALE GENOMIC DNA]</scope>
    <source>
        <strain evidence="4">EPB</strain>
    </source>
</reference>
<dbReference type="HOGENOM" id="CLU_035407_0_0_5"/>
<dbReference type="EMBL" id="CP003538">
    <property type="protein sequence ID" value="AGH98562.1"/>
    <property type="molecule type" value="Genomic_DNA"/>
</dbReference>
<dbReference type="InterPro" id="IPR020991">
    <property type="entry name" value="Connector_podovirus"/>
</dbReference>
<accession>M4VGS8</accession>
<evidence type="ECO:0000256" key="2">
    <source>
        <dbReference type="ARBA" id="ARBA00022612"/>
    </source>
</evidence>
<evidence type="ECO:0008006" key="6">
    <source>
        <dbReference type="Google" id="ProtNLM"/>
    </source>
</evidence>
<organism evidence="4 5">
    <name type="scientific">Micavibrio aeruginosavorus EPB</name>
    <dbReference type="NCBI Taxonomy" id="349215"/>
    <lineage>
        <taxon>Bacteria</taxon>
        <taxon>Pseudomonadati</taxon>
        <taxon>Bdellovibrionota</taxon>
        <taxon>Bdellovibrionia</taxon>
        <taxon>Bdellovibrionales</taxon>
        <taxon>Pseudobdellovibrionaceae</taxon>
        <taxon>Micavibrio</taxon>
    </lineage>
</organism>
<name>M4VGS8_9BACT</name>
<comment type="subcellular location">
    <subcellularLocation>
        <location evidence="1">Virion</location>
    </subcellularLocation>
</comment>
<dbReference type="KEGG" id="man:A11S_1760"/>
<evidence type="ECO:0000313" key="5">
    <source>
        <dbReference type="Proteomes" id="UP000011932"/>
    </source>
</evidence>